<feature type="transmembrane region" description="Helical" evidence="8">
    <location>
        <begin position="29"/>
        <end position="54"/>
    </location>
</feature>
<name>A0A1S3J3E4_LINAN</name>
<evidence type="ECO:0000313" key="10">
    <source>
        <dbReference type="Proteomes" id="UP000085678"/>
    </source>
</evidence>
<evidence type="ECO:0000256" key="3">
    <source>
        <dbReference type="ARBA" id="ARBA00022989"/>
    </source>
</evidence>
<evidence type="ECO:0000256" key="6">
    <source>
        <dbReference type="ARBA" id="ARBA00023170"/>
    </source>
</evidence>
<dbReference type="SUPFAM" id="SSF81321">
    <property type="entry name" value="Family A G protein-coupled receptor-like"/>
    <property type="match status" value="1"/>
</dbReference>
<evidence type="ECO:0000259" key="9">
    <source>
        <dbReference type="PROSITE" id="PS50262"/>
    </source>
</evidence>
<feature type="transmembrane region" description="Helical" evidence="8">
    <location>
        <begin position="181"/>
        <end position="209"/>
    </location>
</feature>
<dbReference type="InterPro" id="IPR017452">
    <property type="entry name" value="GPCR_Rhodpsn_7TM"/>
</dbReference>
<evidence type="ECO:0000313" key="11">
    <source>
        <dbReference type="RefSeq" id="XP_013404920.1"/>
    </source>
</evidence>
<dbReference type="KEGG" id="lak:106169839"/>
<evidence type="ECO:0000256" key="5">
    <source>
        <dbReference type="ARBA" id="ARBA00023136"/>
    </source>
</evidence>
<proteinExistence type="predicted"/>
<keyword evidence="4" id="KW-0297">G-protein coupled receptor</keyword>
<evidence type="ECO:0000256" key="7">
    <source>
        <dbReference type="ARBA" id="ARBA00023224"/>
    </source>
</evidence>
<accession>A0A1S3J3E4</accession>
<dbReference type="PROSITE" id="PS50262">
    <property type="entry name" value="G_PROTEIN_RECEP_F1_2"/>
    <property type="match status" value="1"/>
</dbReference>
<dbReference type="Pfam" id="PF00001">
    <property type="entry name" value="7tm_1"/>
    <property type="match status" value="1"/>
</dbReference>
<dbReference type="PRINTS" id="PR00237">
    <property type="entry name" value="GPCRRHODOPSN"/>
</dbReference>
<keyword evidence="3 8" id="KW-1133">Transmembrane helix</keyword>
<keyword evidence="5 8" id="KW-0472">Membrane</keyword>
<sequence length="352" mass="39348">MDDIEANYSLQFIPSCDNGTEFRLTEASIIGLPVLLGLIFVIGLFGDALVLYIVQKNKHINILFFHIALAHLLLLLVCIPVLCVRYITSYEVAITDPLCKLVHFLTYVAVGVSVNCLVGICLLKYIAITHPVDCMITSRHAVILAFFIWATIGSANAPLLWYYKEADGDVCRLNPEHDYQYLIFIGLTFGLDFALPVLTICCITLGIAIQVHRQEVHEGSTALRRTNKRFIRLVLSILLVFVLTWGPFHLAYLLAMFRVYDNACPKNAAVFNFAVVLGLSNTCLNPIVYHLASLEFRQAFWNTLRAMRTMGQAPTDHEAGLELRPLSGIFRQNNANVTSYSCRSPTSTTCPV</sequence>
<evidence type="ECO:0000256" key="8">
    <source>
        <dbReference type="SAM" id="Phobius"/>
    </source>
</evidence>
<gene>
    <name evidence="11" type="primary">LOC106169839</name>
</gene>
<dbReference type="Proteomes" id="UP000085678">
    <property type="component" value="Unplaced"/>
</dbReference>
<keyword evidence="10" id="KW-1185">Reference proteome</keyword>
<feature type="domain" description="G-protein coupled receptors family 1 profile" evidence="9">
    <location>
        <begin position="37"/>
        <end position="289"/>
    </location>
</feature>
<dbReference type="OrthoDB" id="6076970at2759"/>
<dbReference type="GO" id="GO:0004930">
    <property type="term" value="F:G protein-coupled receptor activity"/>
    <property type="evidence" value="ECO:0007669"/>
    <property type="project" value="UniProtKB-KW"/>
</dbReference>
<dbReference type="GeneID" id="106169839"/>
<organism evidence="10 11">
    <name type="scientific">Lingula anatina</name>
    <name type="common">Brachiopod</name>
    <name type="synonym">Lingula unguis</name>
    <dbReference type="NCBI Taxonomy" id="7574"/>
    <lineage>
        <taxon>Eukaryota</taxon>
        <taxon>Metazoa</taxon>
        <taxon>Spiralia</taxon>
        <taxon>Lophotrochozoa</taxon>
        <taxon>Brachiopoda</taxon>
        <taxon>Linguliformea</taxon>
        <taxon>Lingulata</taxon>
        <taxon>Lingulida</taxon>
        <taxon>Linguloidea</taxon>
        <taxon>Lingulidae</taxon>
        <taxon>Lingula</taxon>
    </lineage>
</organism>
<keyword evidence="7" id="KW-0807">Transducer</keyword>
<feature type="transmembrane region" description="Helical" evidence="8">
    <location>
        <begin position="230"/>
        <end position="257"/>
    </location>
</feature>
<dbReference type="GO" id="GO:0016020">
    <property type="term" value="C:membrane"/>
    <property type="evidence" value="ECO:0007669"/>
    <property type="project" value="UniProtKB-SubCell"/>
</dbReference>
<feature type="transmembrane region" description="Helical" evidence="8">
    <location>
        <begin position="269"/>
        <end position="292"/>
    </location>
</feature>
<evidence type="ECO:0000256" key="2">
    <source>
        <dbReference type="ARBA" id="ARBA00022692"/>
    </source>
</evidence>
<feature type="transmembrane region" description="Helical" evidence="8">
    <location>
        <begin position="140"/>
        <end position="161"/>
    </location>
</feature>
<protein>
    <submittedName>
        <fullName evidence="11">Somatostatin receptor type 5-like</fullName>
    </submittedName>
</protein>
<reference evidence="11" key="1">
    <citation type="submission" date="2025-08" db="UniProtKB">
        <authorList>
            <consortium name="RefSeq"/>
        </authorList>
    </citation>
    <scope>IDENTIFICATION</scope>
    <source>
        <tissue evidence="11">Gonads</tissue>
    </source>
</reference>
<evidence type="ECO:0000256" key="1">
    <source>
        <dbReference type="ARBA" id="ARBA00004141"/>
    </source>
</evidence>
<dbReference type="PANTHER" id="PTHR24243:SF208">
    <property type="entry name" value="PYROKININ-1 RECEPTOR"/>
    <property type="match status" value="1"/>
</dbReference>
<keyword evidence="2 8" id="KW-0812">Transmembrane</keyword>
<feature type="transmembrane region" description="Helical" evidence="8">
    <location>
        <begin position="63"/>
        <end position="87"/>
    </location>
</feature>
<dbReference type="AlphaFoldDB" id="A0A1S3J3E4"/>
<dbReference type="InterPro" id="IPR000276">
    <property type="entry name" value="GPCR_Rhodpsn"/>
</dbReference>
<evidence type="ECO:0000256" key="4">
    <source>
        <dbReference type="ARBA" id="ARBA00023040"/>
    </source>
</evidence>
<dbReference type="STRING" id="7574.A0A1S3J3E4"/>
<dbReference type="PANTHER" id="PTHR24243">
    <property type="entry name" value="G-PROTEIN COUPLED RECEPTOR"/>
    <property type="match status" value="1"/>
</dbReference>
<dbReference type="RefSeq" id="XP_013404920.1">
    <property type="nucleotide sequence ID" value="XM_013549466.1"/>
</dbReference>
<comment type="subcellular location">
    <subcellularLocation>
        <location evidence="1">Membrane</location>
        <topology evidence="1">Multi-pass membrane protein</topology>
    </subcellularLocation>
</comment>
<dbReference type="OMA" id="PICIETW"/>
<keyword evidence="6" id="KW-0675">Receptor</keyword>
<dbReference type="Gene3D" id="1.20.1070.10">
    <property type="entry name" value="Rhodopsin 7-helix transmembrane proteins"/>
    <property type="match status" value="1"/>
</dbReference>
<dbReference type="InParanoid" id="A0A1S3J3E4"/>
<feature type="transmembrane region" description="Helical" evidence="8">
    <location>
        <begin position="107"/>
        <end position="128"/>
    </location>
</feature>